<dbReference type="PANTHER" id="PTHR11228:SF7">
    <property type="entry name" value="PQQA PEPTIDE CYCLASE"/>
    <property type="match status" value="1"/>
</dbReference>
<dbReference type="PANTHER" id="PTHR11228">
    <property type="entry name" value="RADICAL SAM DOMAIN PROTEIN"/>
    <property type="match status" value="1"/>
</dbReference>
<dbReference type="SUPFAM" id="SSF102114">
    <property type="entry name" value="Radical SAM enzymes"/>
    <property type="match status" value="1"/>
</dbReference>
<feature type="domain" description="4Fe4S-binding SPASM" evidence="1">
    <location>
        <begin position="160"/>
        <end position="224"/>
    </location>
</feature>
<reference evidence="2" key="1">
    <citation type="journal article" date="2014" name="Front. Microbiol.">
        <title>High frequency of phylogenetically diverse reductive dehalogenase-homologous genes in deep subseafloor sedimentary metagenomes.</title>
        <authorList>
            <person name="Kawai M."/>
            <person name="Futagami T."/>
            <person name="Toyoda A."/>
            <person name="Takaki Y."/>
            <person name="Nishi S."/>
            <person name="Hori S."/>
            <person name="Arai W."/>
            <person name="Tsubouchi T."/>
            <person name="Morono Y."/>
            <person name="Uchiyama I."/>
            <person name="Ito T."/>
            <person name="Fujiyama A."/>
            <person name="Inagaki F."/>
            <person name="Takami H."/>
        </authorList>
    </citation>
    <scope>NUCLEOTIDE SEQUENCE</scope>
    <source>
        <strain evidence="2">Expedition CK06-06</strain>
    </source>
</reference>
<evidence type="ECO:0000313" key="2">
    <source>
        <dbReference type="EMBL" id="GAH65930.1"/>
    </source>
</evidence>
<dbReference type="AlphaFoldDB" id="X1I9H8"/>
<dbReference type="InterPro" id="IPR050377">
    <property type="entry name" value="Radical_SAM_PqqE_MftC-like"/>
</dbReference>
<proteinExistence type="predicted"/>
<sequence length="254" mass="28131">FNQDRLQKLASFSPKVLFSIDGADAAVYEDTKRGAKFEVAKEWAAQCAALGIFHGATTVLSKLNLGQVRELIQLTESLGGTRIIFLPLKPFGKDEVSTRYYQQYALTPKEQEAVVQEIYGYGSNLDIFYDEPFLWNLSAKHGFSLSNADSGITIPEVKGCAASYSLYIQTSGSVRPCMFSPEELTFGNAAQEPLEDIWLRMKQSEVLIKWADKSVRKGACGQCQQFESCRGCLARTMRLFGDALEADPCCPFAA</sequence>
<dbReference type="InterPro" id="IPR013785">
    <property type="entry name" value="Aldolase_TIM"/>
</dbReference>
<evidence type="ECO:0000259" key="1">
    <source>
        <dbReference type="Pfam" id="PF13186"/>
    </source>
</evidence>
<dbReference type="Pfam" id="PF13186">
    <property type="entry name" value="SPASM"/>
    <property type="match status" value="1"/>
</dbReference>
<feature type="non-terminal residue" evidence="2">
    <location>
        <position position="1"/>
    </location>
</feature>
<dbReference type="Gene3D" id="3.20.20.70">
    <property type="entry name" value="Aldolase class I"/>
    <property type="match status" value="1"/>
</dbReference>
<dbReference type="EMBL" id="BARU01030674">
    <property type="protein sequence ID" value="GAH65930.1"/>
    <property type="molecule type" value="Genomic_DNA"/>
</dbReference>
<organism evidence="2">
    <name type="scientific">marine sediment metagenome</name>
    <dbReference type="NCBI Taxonomy" id="412755"/>
    <lineage>
        <taxon>unclassified sequences</taxon>
        <taxon>metagenomes</taxon>
        <taxon>ecological metagenomes</taxon>
    </lineage>
</organism>
<comment type="caution">
    <text evidence="2">The sequence shown here is derived from an EMBL/GenBank/DDBJ whole genome shotgun (WGS) entry which is preliminary data.</text>
</comment>
<dbReference type="InterPro" id="IPR023885">
    <property type="entry name" value="4Fe4S-binding_SPASM_dom"/>
</dbReference>
<gene>
    <name evidence="2" type="ORF">S03H2_48633</name>
</gene>
<accession>X1I9H8</accession>
<name>X1I9H8_9ZZZZ</name>
<protein>
    <recommendedName>
        <fullName evidence="1">4Fe4S-binding SPASM domain-containing protein</fullName>
    </recommendedName>
</protein>
<dbReference type="InterPro" id="IPR058240">
    <property type="entry name" value="rSAM_sf"/>
</dbReference>
<dbReference type="NCBIfam" id="TIGR04085">
    <property type="entry name" value="rSAM_more_4Fe4S"/>
    <property type="match status" value="1"/>
</dbReference>